<evidence type="ECO:0000256" key="1">
    <source>
        <dbReference type="PROSITE-ProRule" id="PRU00339"/>
    </source>
</evidence>
<keyword evidence="3" id="KW-0812">Transmembrane</keyword>
<sequence>MRAFCILLFLLFTTNSISQRDSLLNLINTTSIKDSTYVDYLFQLSKSFSDENVNQEIEYLQRAKELSRQENLSFSEAKAHQQLASAYRNKGVYDLAVREAISAKKIYDTTALKSEKLLTNSILATLYRDQQFFEDALKINKQNLKLVIKDQDSPTKARYFFDLGNTYRALDSLGKAEENYKEALRISEETKFTPGEKMIGLSLGQLYKVKDEYKKAKNLLNSVLPYYKSLDSKANIALIYYDLATIASLEGEHKFSIPLYEKAISIYEELGKLYFVKDIYQKLFIAYNIVEDTPKANEANQKYNFYKDSLDNQSKKALVAEMKTKYETEQIEAENKLNQKRAALAEAENERNLIFLIASVALIILLIVVFIVYTAKQKEAKKAALIKQELNASQQQLALEKQYRDSELKALKAQMNPHFIFNVLNSIQEFIVLNKKDLASEYLATFAELIRSYLFFSNKGKLTLEEEIETLEKYLSLEQLRFSEQFSFSIKVKDSIPVEEIEIPTMLIQPYVENAVKHGLFHKKEKGKITIEFKRVSEKCIACSIEDNGIGRKKSASLQAKKTNLHQSFATKATEERLALINQQNFEKIGVEIKDLETEDGEAIGTRVQISIPIKNN</sequence>
<comment type="caution">
    <text evidence="5">The sequence shown here is derived from an EMBL/GenBank/DDBJ whole genome shotgun (WGS) entry which is preliminary data.</text>
</comment>
<proteinExistence type="predicted"/>
<dbReference type="InterPro" id="IPR011990">
    <property type="entry name" value="TPR-like_helical_dom_sf"/>
</dbReference>
<dbReference type="InterPro" id="IPR019734">
    <property type="entry name" value="TPR_rpt"/>
</dbReference>
<dbReference type="EMBL" id="BMGM01000004">
    <property type="protein sequence ID" value="GGE32940.1"/>
    <property type="molecule type" value="Genomic_DNA"/>
</dbReference>
<dbReference type="SMART" id="SM00028">
    <property type="entry name" value="TPR"/>
    <property type="match status" value="3"/>
</dbReference>
<keyword evidence="6" id="KW-1185">Reference proteome</keyword>
<dbReference type="SUPFAM" id="SSF48452">
    <property type="entry name" value="TPR-like"/>
    <property type="match status" value="2"/>
</dbReference>
<dbReference type="PANTHER" id="PTHR34220:SF7">
    <property type="entry name" value="SENSOR HISTIDINE KINASE YPDA"/>
    <property type="match status" value="1"/>
</dbReference>
<keyword evidence="1" id="KW-0802">TPR repeat</keyword>
<keyword evidence="2" id="KW-0175">Coiled coil</keyword>
<organism evidence="5 6">
    <name type="scientific">Psychroflexus planctonicus</name>
    <dbReference type="NCBI Taxonomy" id="1526575"/>
    <lineage>
        <taxon>Bacteria</taxon>
        <taxon>Pseudomonadati</taxon>
        <taxon>Bacteroidota</taxon>
        <taxon>Flavobacteriia</taxon>
        <taxon>Flavobacteriales</taxon>
        <taxon>Flavobacteriaceae</taxon>
        <taxon>Psychroflexus</taxon>
    </lineage>
</organism>
<keyword evidence="3" id="KW-0472">Membrane</keyword>
<evidence type="ECO:0000313" key="6">
    <source>
        <dbReference type="Proteomes" id="UP000599179"/>
    </source>
</evidence>
<feature type="coiled-coil region" evidence="2">
    <location>
        <begin position="296"/>
        <end position="353"/>
    </location>
</feature>
<dbReference type="Gene3D" id="1.25.40.10">
    <property type="entry name" value="Tetratricopeptide repeat domain"/>
    <property type="match status" value="1"/>
</dbReference>
<feature type="repeat" description="TPR" evidence="1">
    <location>
        <begin position="157"/>
        <end position="190"/>
    </location>
</feature>
<dbReference type="Gene3D" id="3.30.565.10">
    <property type="entry name" value="Histidine kinase-like ATPase, C-terminal domain"/>
    <property type="match status" value="1"/>
</dbReference>
<dbReference type="Pfam" id="PF06580">
    <property type="entry name" value="His_kinase"/>
    <property type="match status" value="1"/>
</dbReference>
<dbReference type="PROSITE" id="PS50005">
    <property type="entry name" value="TPR"/>
    <property type="match status" value="1"/>
</dbReference>
<dbReference type="RefSeq" id="WP_188458140.1">
    <property type="nucleotide sequence ID" value="NZ_BMGM01000004.1"/>
</dbReference>
<name>A0ABQ1SGP2_9FLAO</name>
<dbReference type="Pfam" id="PF13424">
    <property type="entry name" value="TPR_12"/>
    <property type="match status" value="1"/>
</dbReference>
<protein>
    <recommendedName>
        <fullName evidence="4">Signal transduction histidine kinase internal region domain-containing protein</fullName>
    </recommendedName>
</protein>
<evidence type="ECO:0000259" key="4">
    <source>
        <dbReference type="Pfam" id="PF06580"/>
    </source>
</evidence>
<keyword evidence="3" id="KW-1133">Transmembrane helix</keyword>
<gene>
    <name evidence="5" type="ORF">GCM10010832_11460</name>
</gene>
<reference evidence="6" key="1">
    <citation type="journal article" date="2019" name="Int. J. Syst. Evol. Microbiol.">
        <title>The Global Catalogue of Microorganisms (GCM) 10K type strain sequencing project: providing services to taxonomists for standard genome sequencing and annotation.</title>
        <authorList>
            <consortium name="The Broad Institute Genomics Platform"/>
            <consortium name="The Broad Institute Genome Sequencing Center for Infectious Disease"/>
            <person name="Wu L."/>
            <person name="Ma J."/>
        </authorList>
    </citation>
    <scope>NUCLEOTIDE SEQUENCE [LARGE SCALE GENOMIC DNA]</scope>
    <source>
        <strain evidence="6">CGMCC 1.12931</strain>
    </source>
</reference>
<feature type="domain" description="Signal transduction histidine kinase internal region" evidence="4">
    <location>
        <begin position="406"/>
        <end position="486"/>
    </location>
</feature>
<accession>A0ABQ1SGP2</accession>
<dbReference type="SUPFAM" id="SSF55874">
    <property type="entry name" value="ATPase domain of HSP90 chaperone/DNA topoisomerase II/histidine kinase"/>
    <property type="match status" value="1"/>
</dbReference>
<dbReference type="InterPro" id="IPR036890">
    <property type="entry name" value="HATPase_C_sf"/>
</dbReference>
<dbReference type="Proteomes" id="UP000599179">
    <property type="component" value="Unassembled WGS sequence"/>
</dbReference>
<dbReference type="PANTHER" id="PTHR34220">
    <property type="entry name" value="SENSOR HISTIDINE KINASE YPDA"/>
    <property type="match status" value="1"/>
</dbReference>
<feature type="transmembrane region" description="Helical" evidence="3">
    <location>
        <begin position="353"/>
        <end position="373"/>
    </location>
</feature>
<evidence type="ECO:0000313" key="5">
    <source>
        <dbReference type="EMBL" id="GGE32940.1"/>
    </source>
</evidence>
<evidence type="ECO:0000256" key="3">
    <source>
        <dbReference type="SAM" id="Phobius"/>
    </source>
</evidence>
<evidence type="ECO:0000256" key="2">
    <source>
        <dbReference type="SAM" id="Coils"/>
    </source>
</evidence>
<dbReference type="InterPro" id="IPR010559">
    <property type="entry name" value="Sig_transdc_His_kin_internal"/>
</dbReference>
<dbReference type="InterPro" id="IPR050640">
    <property type="entry name" value="Bact_2-comp_sensor_kinase"/>
</dbReference>